<accession>A0A7W8YYR3</accession>
<dbReference type="Proteomes" id="UP000537718">
    <property type="component" value="Unassembled WGS sequence"/>
</dbReference>
<dbReference type="AlphaFoldDB" id="A0A7W8YYR3"/>
<comment type="caution">
    <text evidence="1">The sequence shown here is derived from an EMBL/GenBank/DDBJ whole genome shotgun (WGS) entry which is preliminary data.</text>
</comment>
<dbReference type="EMBL" id="JACHCF010000031">
    <property type="protein sequence ID" value="MBB5624289.1"/>
    <property type="molecule type" value="Genomic_DNA"/>
</dbReference>
<organism evidence="1 2">
    <name type="scientific">Pedobacter cryoconitis</name>
    <dbReference type="NCBI Taxonomy" id="188932"/>
    <lineage>
        <taxon>Bacteria</taxon>
        <taxon>Pseudomonadati</taxon>
        <taxon>Bacteroidota</taxon>
        <taxon>Sphingobacteriia</taxon>
        <taxon>Sphingobacteriales</taxon>
        <taxon>Sphingobacteriaceae</taxon>
        <taxon>Pedobacter</taxon>
    </lineage>
</organism>
<sequence>MIKTQTIINQNLQQDLGLCVINSLSNNECALKHKGSDQGIPLLNLLPQTEVIK</sequence>
<gene>
    <name evidence="1" type="ORF">HDE69_005390</name>
</gene>
<evidence type="ECO:0000313" key="2">
    <source>
        <dbReference type="Proteomes" id="UP000537718"/>
    </source>
</evidence>
<protein>
    <submittedName>
        <fullName evidence="1">Uncharacterized protein</fullName>
    </submittedName>
</protein>
<name>A0A7W8YYR3_9SPHI</name>
<evidence type="ECO:0000313" key="1">
    <source>
        <dbReference type="EMBL" id="MBB5624289.1"/>
    </source>
</evidence>
<proteinExistence type="predicted"/>
<reference evidence="1 2" key="1">
    <citation type="submission" date="2020-08" db="EMBL/GenBank/DDBJ databases">
        <title>Genomic Encyclopedia of Type Strains, Phase IV (KMG-V): Genome sequencing to study the core and pangenomes of soil and plant-associated prokaryotes.</title>
        <authorList>
            <person name="Whitman W."/>
        </authorList>
    </citation>
    <scope>NUCLEOTIDE SEQUENCE [LARGE SCALE GENOMIC DNA]</scope>
    <source>
        <strain evidence="1 2">MP7CTX6</strain>
    </source>
</reference>